<evidence type="ECO:0000256" key="4">
    <source>
        <dbReference type="ARBA" id="ARBA00023273"/>
    </source>
</evidence>
<dbReference type="AlphaFoldDB" id="A0A9Q1BVY3"/>
<feature type="domain" description="Ciliary microtubule inner protein 2A-C-like" evidence="8">
    <location>
        <begin position="18"/>
        <end position="84"/>
    </location>
</feature>
<organism evidence="9 10">
    <name type="scientific">Holothuria leucospilota</name>
    <name type="common">Black long sea cucumber</name>
    <name type="synonym">Mertensiothuria leucospilota</name>
    <dbReference type="NCBI Taxonomy" id="206669"/>
    <lineage>
        <taxon>Eukaryota</taxon>
        <taxon>Metazoa</taxon>
        <taxon>Echinodermata</taxon>
        <taxon>Eleutherozoa</taxon>
        <taxon>Echinozoa</taxon>
        <taxon>Holothuroidea</taxon>
        <taxon>Aspidochirotacea</taxon>
        <taxon>Aspidochirotida</taxon>
        <taxon>Holothuriidae</taxon>
        <taxon>Holothuria</taxon>
    </lineage>
</organism>
<evidence type="ECO:0000256" key="3">
    <source>
        <dbReference type="ARBA" id="ARBA00023212"/>
    </source>
</evidence>
<keyword evidence="10" id="KW-1185">Reference proteome</keyword>
<keyword evidence="4" id="KW-0966">Cell projection</keyword>
<dbReference type="InterPro" id="IPR052329">
    <property type="entry name" value="CIMIP2C"/>
</dbReference>
<evidence type="ECO:0000256" key="6">
    <source>
        <dbReference type="ARBA" id="ARBA00041160"/>
    </source>
</evidence>
<accession>A0A9Q1BVY3</accession>
<evidence type="ECO:0000259" key="8">
    <source>
        <dbReference type="Pfam" id="PF10629"/>
    </source>
</evidence>
<name>A0A9Q1BVY3_HOLLE</name>
<dbReference type="GO" id="GO:0005930">
    <property type="term" value="C:axoneme"/>
    <property type="evidence" value="ECO:0007669"/>
    <property type="project" value="UniProtKB-SubCell"/>
</dbReference>
<dbReference type="PANTHER" id="PTHR34924">
    <property type="entry name" value="UPF0573 PROTEIN C2ORF70"/>
    <property type="match status" value="1"/>
</dbReference>
<protein>
    <recommendedName>
        <fullName evidence="6">Ciliary microtubule inner protein 2C</fullName>
    </recommendedName>
</protein>
<comment type="subcellular location">
    <subcellularLocation>
        <location evidence="1">Cytoplasm</location>
        <location evidence="1">Cytoskeleton</location>
        <location evidence="1">Cilium axoneme</location>
    </subcellularLocation>
</comment>
<evidence type="ECO:0000256" key="7">
    <source>
        <dbReference type="SAM" id="MobiDB-lite"/>
    </source>
</evidence>
<evidence type="ECO:0000313" key="9">
    <source>
        <dbReference type="EMBL" id="KAJ8033635.1"/>
    </source>
</evidence>
<dbReference type="Proteomes" id="UP001152320">
    <property type="component" value="Chromosome 11"/>
</dbReference>
<dbReference type="Pfam" id="PF10629">
    <property type="entry name" value="CMI2B-like"/>
    <property type="match status" value="1"/>
</dbReference>
<evidence type="ECO:0000313" key="10">
    <source>
        <dbReference type="Proteomes" id="UP001152320"/>
    </source>
</evidence>
<dbReference type="EMBL" id="JAIZAY010000011">
    <property type="protein sequence ID" value="KAJ8033635.1"/>
    <property type="molecule type" value="Genomic_DNA"/>
</dbReference>
<dbReference type="PANTHER" id="PTHR34924:SF1">
    <property type="entry name" value="PROTEIN FAM166C"/>
    <property type="match status" value="1"/>
</dbReference>
<dbReference type="OrthoDB" id="8181742at2759"/>
<feature type="region of interest" description="Disordered" evidence="7">
    <location>
        <begin position="158"/>
        <end position="205"/>
    </location>
</feature>
<dbReference type="InterPro" id="IPR018902">
    <property type="entry name" value="CMI2A-C-like_dom"/>
</dbReference>
<comment type="similarity">
    <text evidence="5">Belongs to the CIMIP2 family.</text>
</comment>
<keyword evidence="2" id="KW-0963">Cytoplasm</keyword>
<gene>
    <name evidence="9" type="ORF">HOLleu_23945</name>
</gene>
<proteinExistence type="inferred from homology"/>
<reference evidence="9" key="1">
    <citation type="submission" date="2021-10" db="EMBL/GenBank/DDBJ databases">
        <title>Tropical sea cucumber genome reveals ecological adaptation and Cuvierian tubules defense mechanism.</title>
        <authorList>
            <person name="Chen T."/>
        </authorList>
    </citation>
    <scope>NUCLEOTIDE SEQUENCE</scope>
    <source>
        <strain evidence="9">Nanhai2018</strain>
        <tissue evidence="9">Muscle</tissue>
    </source>
</reference>
<keyword evidence="3" id="KW-0206">Cytoskeleton</keyword>
<feature type="compositionally biased region" description="Basic and acidic residues" evidence="7">
    <location>
        <begin position="190"/>
        <end position="205"/>
    </location>
</feature>
<evidence type="ECO:0000256" key="1">
    <source>
        <dbReference type="ARBA" id="ARBA00004430"/>
    </source>
</evidence>
<feature type="compositionally biased region" description="Basic and acidic residues" evidence="7">
    <location>
        <begin position="158"/>
        <end position="172"/>
    </location>
</feature>
<dbReference type="GO" id="GO:0015630">
    <property type="term" value="C:microtubule cytoskeleton"/>
    <property type="evidence" value="ECO:0007669"/>
    <property type="project" value="UniProtKB-ARBA"/>
</dbReference>
<comment type="caution">
    <text evidence="9">The sequence shown here is derived from an EMBL/GenBank/DDBJ whole genome shotgun (WGS) entry which is preliminary data.</text>
</comment>
<sequence>MSKSAGTLQTTHQATYIPPRLMPGYKGHCPGLKFDYGETYGNATAKQFQDYRSETLNTSKSIYANGGQFPTVYTHNPDLVISARDRTRERHRIEPKYSLTNQNYDRKEELLKFDKLAQEHREHYKDRTGTMQRVDEFLIPKSAAEMYKLDTKLEEVEKVDTRGATAAKRDVNRPVARRPQPPATSNSRESTVRDRAMRDVHFESR</sequence>
<evidence type="ECO:0000256" key="2">
    <source>
        <dbReference type="ARBA" id="ARBA00022490"/>
    </source>
</evidence>
<evidence type="ECO:0000256" key="5">
    <source>
        <dbReference type="ARBA" id="ARBA00035661"/>
    </source>
</evidence>